<dbReference type="PANTHER" id="PTHR21137:SF35">
    <property type="entry name" value="ODORANT RECEPTOR 19A-RELATED"/>
    <property type="match status" value="1"/>
</dbReference>
<keyword evidence="6 10" id="KW-1133">Transmembrane helix</keyword>
<evidence type="ECO:0000256" key="10">
    <source>
        <dbReference type="SAM" id="Phobius"/>
    </source>
</evidence>
<dbReference type="Pfam" id="PF02949">
    <property type="entry name" value="7tm_6"/>
    <property type="match status" value="1"/>
</dbReference>
<dbReference type="AlphaFoldDB" id="A0A653CX41"/>
<dbReference type="GO" id="GO:0005886">
    <property type="term" value="C:plasma membrane"/>
    <property type="evidence" value="ECO:0007669"/>
    <property type="project" value="UniProtKB-SubCell"/>
</dbReference>
<evidence type="ECO:0000256" key="5">
    <source>
        <dbReference type="ARBA" id="ARBA00022725"/>
    </source>
</evidence>
<feature type="transmembrane region" description="Helical" evidence="10">
    <location>
        <begin position="168"/>
        <end position="187"/>
    </location>
</feature>
<dbReference type="EMBL" id="CAACVG010009206">
    <property type="protein sequence ID" value="VEN52485.1"/>
    <property type="molecule type" value="Genomic_DNA"/>
</dbReference>
<evidence type="ECO:0000313" key="12">
    <source>
        <dbReference type="Proteomes" id="UP000410492"/>
    </source>
</evidence>
<evidence type="ECO:0000313" key="11">
    <source>
        <dbReference type="EMBL" id="VEN52485.1"/>
    </source>
</evidence>
<evidence type="ECO:0000256" key="2">
    <source>
        <dbReference type="ARBA" id="ARBA00022475"/>
    </source>
</evidence>
<dbReference type="GO" id="GO:0007165">
    <property type="term" value="P:signal transduction"/>
    <property type="evidence" value="ECO:0007669"/>
    <property type="project" value="UniProtKB-KW"/>
</dbReference>
<evidence type="ECO:0000256" key="7">
    <source>
        <dbReference type="ARBA" id="ARBA00023136"/>
    </source>
</evidence>
<dbReference type="PANTHER" id="PTHR21137">
    <property type="entry name" value="ODORANT RECEPTOR"/>
    <property type="match status" value="1"/>
</dbReference>
<organism evidence="11 12">
    <name type="scientific">Callosobruchus maculatus</name>
    <name type="common">Southern cowpea weevil</name>
    <name type="synonym">Pulse bruchid</name>
    <dbReference type="NCBI Taxonomy" id="64391"/>
    <lineage>
        <taxon>Eukaryota</taxon>
        <taxon>Metazoa</taxon>
        <taxon>Ecdysozoa</taxon>
        <taxon>Arthropoda</taxon>
        <taxon>Hexapoda</taxon>
        <taxon>Insecta</taxon>
        <taxon>Pterygota</taxon>
        <taxon>Neoptera</taxon>
        <taxon>Endopterygota</taxon>
        <taxon>Coleoptera</taxon>
        <taxon>Polyphaga</taxon>
        <taxon>Cucujiformia</taxon>
        <taxon>Chrysomeloidea</taxon>
        <taxon>Chrysomelidae</taxon>
        <taxon>Bruchinae</taxon>
        <taxon>Bruchini</taxon>
        <taxon>Callosobruchus</taxon>
    </lineage>
</organism>
<evidence type="ECO:0000256" key="4">
    <source>
        <dbReference type="ARBA" id="ARBA00022692"/>
    </source>
</evidence>
<evidence type="ECO:0000256" key="6">
    <source>
        <dbReference type="ARBA" id="ARBA00022989"/>
    </source>
</evidence>
<proteinExistence type="predicted"/>
<keyword evidence="2" id="KW-1003">Cell membrane</keyword>
<comment type="subcellular location">
    <subcellularLocation>
        <location evidence="1">Cell membrane</location>
        <topology evidence="1">Multi-pass membrane protein</topology>
    </subcellularLocation>
</comment>
<keyword evidence="8" id="KW-0675">Receptor</keyword>
<keyword evidence="9" id="KW-0807">Transducer</keyword>
<evidence type="ECO:0000256" key="8">
    <source>
        <dbReference type="ARBA" id="ARBA00023170"/>
    </source>
</evidence>
<feature type="transmembrane region" description="Helical" evidence="10">
    <location>
        <begin position="105"/>
        <end position="125"/>
    </location>
</feature>
<dbReference type="Proteomes" id="UP000410492">
    <property type="component" value="Unassembled WGS sequence"/>
</dbReference>
<name>A0A653CX41_CALMS</name>
<dbReference type="GO" id="GO:0005549">
    <property type="term" value="F:odorant binding"/>
    <property type="evidence" value="ECO:0007669"/>
    <property type="project" value="InterPro"/>
</dbReference>
<sequence length="203" mass="23082">MLTVTMSGMNNSGIDIVCYKLSSIVCCQLDLFVRRSAQLDYQKRNIIVPLLKSLIKHHYEIIQLAQTLNELLSPIALIQCVSSGLAICFVGFQLMIAVQPGSPEFISQVAYFGSMFSQIFFYCWYGQSIILKSISISPSHYSTNWYDAYPSNIRSYLFLIMERTKRPLILRAGGVFPLSLSTLMSILRSSYSYMAVLQRLNRQ</sequence>
<gene>
    <name evidence="11" type="ORF">CALMAC_LOCUS12598</name>
</gene>
<protein>
    <recommendedName>
        <fullName evidence="13">Odorant receptor</fullName>
    </recommendedName>
</protein>
<keyword evidence="5" id="KW-0552">Olfaction</keyword>
<dbReference type="InterPro" id="IPR004117">
    <property type="entry name" value="7tm6_olfct_rcpt"/>
</dbReference>
<accession>A0A653CX41</accession>
<dbReference type="GO" id="GO:0004984">
    <property type="term" value="F:olfactory receptor activity"/>
    <property type="evidence" value="ECO:0007669"/>
    <property type="project" value="InterPro"/>
</dbReference>
<evidence type="ECO:0000256" key="9">
    <source>
        <dbReference type="ARBA" id="ARBA00023224"/>
    </source>
</evidence>
<keyword evidence="12" id="KW-1185">Reference proteome</keyword>
<keyword evidence="7 10" id="KW-0472">Membrane</keyword>
<keyword evidence="3" id="KW-0716">Sensory transduction</keyword>
<dbReference type="OrthoDB" id="6604226at2759"/>
<evidence type="ECO:0000256" key="1">
    <source>
        <dbReference type="ARBA" id="ARBA00004651"/>
    </source>
</evidence>
<keyword evidence="4 10" id="KW-0812">Transmembrane</keyword>
<evidence type="ECO:0008006" key="13">
    <source>
        <dbReference type="Google" id="ProtNLM"/>
    </source>
</evidence>
<evidence type="ECO:0000256" key="3">
    <source>
        <dbReference type="ARBA" id="ARBA00022606"/>
    </source>
</evidence>
<reference evidence="11 12" key="1">
    <citation type="submission" date="2019-01" db="EMBL/GenBank/DDBJ databases">
        <authorList>
            <person name="Sayadi A."/>
        </authorList>
    </citation>
    <scope>NUCLEOTIDE SEQUENCE [LARGE SCALE GENOMIC DNA]</scope>
</reference>
<feature type="transmembrane region" description="Helical" evidence="10">
    <location>
        <begin position="75"/>
        <end position="99"/>
    </location>
</feature>